<dbReference type="InterPro" id="IPR027417">
    <property type="entry name" value="P-loop_NTPase"/>
</dbReference>
<evidence type="ECO:0000313" key="1">
    <source>
        <dbReference type="EMBL" id="MEQ2636937.1"/>
    </source>
</evidence>
<organism evidence="1 2">
    <name type="scientific">Paratractidigestivibacter faecalis</name>
    <dbReference type="NCBI Taxonomy" id="2292441"/>
    <lineage>
        <taxon>Bacteria</taxon>
        <taxon>Bacillati</taxon>
        <taxon>Actinomycetota</taxon>
        <taxon>Coriobacteriia</taxon>
        <taxon>Coriobacteriales</taxon>
        <taxon>Atopobiaceae</taxon>
        <taxon>Paratractidigestivibacter</taxon>
    </lineage>
</organism>
<dbReference type="Proteomes" id="UP001478817">
    <property type="component" value="Unassembled WGS sequence"/>
</dbReference>
<gene>
    <name evidence="1" type="ORF">AAAT05_01020</name>
</gene>
<proteinExistence type="predicted"/>
<protein>
    <recommendedName>
        <fullName evidence="3">NadR/Ttd14 AAA domain-containing protein</fullName>
    </recommendedName>
</protein>
<dbReference type="EMBL" id="JBBNGS010000002">
    <property type="protein sequence ID" value="MEQ2636937.1"/>
    <property type="molecule type" value="Genomic_DNA"/>
</dbReference>
<dbReference type="SUPFAM" id="SSF52540">
    <property type="entry name" value="P-loop containing nucleoside triphosphate hydrolases"/>
    <property type="match status" value="1"/>
</dbReference>
<name>A0ABV1IDF7_9ACTN</name>
<evidence type="ECO:0000313" key="2">
    <source>
        <dbReference type="Proteomes" id="UP001478817"/>
    </source>
</evidence>
<reference evidence="1 2" key="1">
    <citation type="submission" date="2024-04" db="EMBL/GenBank/DDBJ databases">
        <title>Human intestinal bacterial collection.</title>
        <authorList>
            <person name="Pauvert C."/>
            <person name="Hitch T.C.A."/>
            <person name="Clavel T."/>
        </authorList>
    </citation>
    <scope>NUCLEOTIDE SEQUENCE [LARGE SCALE GENOMIC DNA]</scope>
    <source>
        <strain evidence="1 2">CLA-AA-H197</strain>
    </source>
</reference>
<accession>A0ABV1IDF7</accession>
<keyword evidence="2" id="KW-1185">Reference proteome</keyword>
<comment type="caution">
    <text evidence="1">The sequence shown here is derived from an EMBL/GenBank/DDBJ whole genome shotgun (WGS) entry which is preliminary data.</text>
</comment>
<dbReference type="Gene3D" id="3.40.50.300">
    <property type="entry name" value="P-loop containing nucleotide triphosphate hydrolases"/>
    <property type="match status" value="1"/>
</dbReference>
<dbReference type="RefSeq" id="WP_349181283.1">
    <property type="nucleotide sequence ID" value="NZ_JBBNGS010000002.1"/>
</dbReference>
<sequence length="198" mass="23199">MVLSLQGCMAVGKTTALNCLRETTPYVNVSFEENSDVIRSIQDRGLDKNEYENCLEIQRLWIANEIERFGQMRDCPCTVMDFGAEEIEFHTINYPKVIGKDWDMEHALNDELASLRRCMPARILFMDASDETLRQRKESDPNRARNSFEYYLNCLMPLKRTWFSRMDNVDYLLVENLSKHEVALRVKQWVDSCISSYS</sequence>
<evidence type="ECO:0008006" key="3">
    <source>
        <dbReference type="Google" id="ProtNLM"/>
    </source>
</evidence>